<evidence type="ECO:0000313" key="2">
    <source>
        <dbReference type="Proteomes" id="UP001145742"/>
    </source>
</evidence>
<comment type="caution">
    <text evidence="1">The sequence shown here is derived from an EMBL/GenBank/DDBJ whole genome shotgun (WGS) entry which is preliminary data.</text>
</comment>
<organism evidence="1 2">
    <name type="scientific">Willisornis vidua</name>
    <name type="common">Xingu scale-backed antbird</name>
    <dbReference type="NCBI Taxonomy" id="1566151"/>
    <lineage>
        <taxon>Eukaryota</taxon>
        <taxon>Metazoa</taxon>
        <taxon>Chordata</taxon>
        <taxon>Craniata</taxon>
        <taxon>Vertebrata</taxon>
        <taxon>Euteleostomi</taxon>
        <taxon>Archelosauria</taxon>
        <taxon>Archosauria</taxon>
        <taxon>Dinosauria</taxon>
        <taxon>Saurischia</taxon>
        <taxon>Theropoda</taxon>
        <taxon>Coelurosauria</taxon>
        <taxon>Aves</taxon>
        <taxon>Neognathae</taxon>
        <taxon>Neoaves</taxon>
        <taxon>Telluraves</taxon>
        <taxon>Australaves</taxon>
        <taxon>Passeriformes</taxon>
        <taxon>Thamnophilidae</taxon>
        <taxon>Willisornis</taxon>
    </lineage>
</organism>
<evidence type="ECO:0000313" key="1">
    <source>
        <dbReference type="EMBL" id="KAJ7406083.1"/>
    </source>
</evidence>
<gene>
    <name evidence="1" type="ORF">WISP_136238</name>
</gene>
<evidence type="ECO:0008006" key="3">
    <source>
        <dbReference type="Google" id="ProtNLM"/>
    </source>
</evidence>
<dbReference type="EMBL" id="WHWB01034678">
    <property type="protein sequence ID" value="KAJ7406083.1"/>
    <property type="molecule type" value="Genomic_DNA"/>
</dbReference>
<keyword evidence="2" id="KW-1185">Reference proteome</keyword>
<dbReference type="Proteomes" id="UP001145742">
    <property type="component" value="Unassembled WGS sequence"/>
</dbReference>
<name>A0ABQ9CU45_9PASS</name>
<protein>
    <recommendedName>
        <fullName evidence="3">Reverse transcriptase domain-containing protein</fullName>
    </recommendedName>
</protein>
<sequence length="192" mass="21837">MVPTVNKGHIHGCLKNLNVRKSIGPKGLCFRVLRELADVVVKPLSMIFNGSQVKSQVTVKRRILYTSFKRVERRTLGRLTSVPGKITEQILPEALLRHMDRVVIQDNQHDFTKGKPSLTNLMAFCDGVAASVDKGRVTDVIYLNFCKAFDRVSPSILLSKLERDGFNGWTIRRIRNWPDVQWPRVPLDVSDK</sequence>
<dbReference type="PANTHER" id="PTHR33332">
    <property type="entry name" value="REVERSE TRANSCRIPTASE DOMAIN-CONTAINING PROTEIN"/>
    <property type="match status" value="1"/>
</dbReference>
<reference evidence="1" key="1">
    <citation type="submission" date="2019-10" db="EMBL/GenBank/DDBJ databases">
        <authorList>
            <person name="Soares A.E.R."/>
            <person name="Aleixo A."/>
            <person name="Schneider P."/>
            <person name="Miyaki C.Y."/>
            <person name="Schneider M.P."/>
            <person name="Mello C."/>
            <person name="Vasconcelos A.T.R."/>
        </authorList>
    </citation>
    <scope>NUCLEOTIDE SEQUENCE</scope>
    <source>
        <tissue evidence="1">Muscle</tissue>
    </source>
</reference>
<accession>A0ABQ9CU45</accession>
<proteinExistence type="predicted"/>